<evidence type="ECO:0000256" key="5">
    <source>
        <dbReference type="ARBA" id="ARBA00022519"/>
    </source>
</evidence>
<dbReference type="InParanoid" id="A0A6N7ETV3"/>
<feature type="transmembrane region" description="Helical" evidence="9">
    <location>
        <begin position="340"/>
        <end position="359"/>
    </location>
</feature>
<feature type="transmembrane region" description="Helical" evidence="9">
    <location>
        <begin position="392"/>
        <end position="417"/>
    </location>
</feature>
<dbReference type="Gene3D" id="3.30.70.1440">
    <property type="entry name" value="Multidrug efflux transporter AcrB pore domain"/>
    <property type="match status" value="1"/>
</dbReference>
<dbReference type="GO" id="GO:0042910">
    <property type="term" value="F:xenobiotic transmembrane transporter activity"/>
    <property type="evidence" value="ECO:0007669"/>
    <property type="project" value="TreeGrafter"/>
</dbReference>
<feature type="transmembrane region" description="Helical" evidence="9">
    <location>
        <begin position="876"/>
        <end position="896"/>
    </location>
</feature>
<evidence type="ECO:0000256" key="4">
    <source>
        <dbReference type="ARBA" id="ARBA00022475"/>
    </source>
</evidence>
<feature type="transmembrane region" description="Helical" evidence="9">
    <location>
        <begin position="903"/>
        <end position="923"/>
    </location>
</feature>
<keyword evidence="11" id="KW-1185">Reference proteome</keyword>
<gene>
    <name evidence="10" type="ORF">GCU85_01370</name>
</gene>
<feature type="transmembrane region" description="Helical" evidence="9">
    <location>
        <begin position="929"/>
        <end position="954"/>
    </location>
</feature>
<comment type="caution">
    <text evidence="9">Lacks conserved residue(s) required for the propagation of feature annotation.</text>
</comment>
<dbReference type="GO" id="GO:0015562">
    <property type="term" value="F:efflux transmembrane transporter activity"/>
    <property type="evidence" value="ECO:0007669"/>
    <property type="project" value="InterPro"/>
</dbReference>
<comment type="caution">
    <text evidence="10">The sequence shown here is derived from an EMBL/GenBank/DDBJ whole genome shotgun (WGS) entry which is preliminary data.</text>
</comment>
<dbReference type="Gene3D" id="1.20.1640.10">
    <property type="entry name" value="Multidrug efflux transporter AcrB transmembrane domain"/>
    <property type="match status" value="2"/>
</dbReference>
<dbReference type="FunFam" id="3.30.70.1430:FF:000001">
    <property type="entry name" value="Efflux pump membrane transporter"/>
    <property type="match status" value="1"/>
</dbReference>
<evidence type="ECO:0000313" key="11">
    <source>
        <dbReference type="Proteomes" id="UP000471298"/>
    </source>
</evidence>
<feature type="transmembrane region" description="Helical" evidence="9">
    <location>
        <begin position="470"/>
        <end position="491"/>
    </location>
</feature>
<dbReference type="GO" id="GO:0005886">
    <property type="term" value="C:plasma membrane"/>
    <property type="evidence" value="ECO:0007669"/>
    <property type="project" value="UniProtKB-SubCell"/>
</dbReference>
<dbReference type="PRINTS" id="PR00702">
    <property type="entry name" value="ACRIFLAVINRP"/>
</dbReference>
<name>A0A6N7ETV3_9GAMM</name>
<comment type="similarity">
    <text evidence="2 9">Belongs to the resistance-nodulation-cell division (RND) (TC 2.A.6) family.</text>
</comment>
<dbReference type="Gene3D" id="3.30.2090.10">
    <property type="entry name" value="Multidrug efflux transporter AcrB TolC docking domain, DN and DC subdomains"/>
    <property type="match status" value="2"/>
</dbReference>
<evidence type="ECO:0000256" key="3">
    <source>
        <dbReference type="ARBA" id="ARBA00022448"/>
    </source>
</evidence>
<evidence type="ECO:0000256" key="1">
    <source>
        <dbReference type="ARBA" id="ARBA00004429"/>
    </source>
</evidence>
<keyword evidence="3 9" id="KW-0813">Transport</keyword>
<feature type="transmembrane region" description="Helical" evidence="9">
    <location>
        <begin position="975"/>
        <end position="994"/>
    </location>
</feature>
<dbReference type="AlphaFoldDB" id="A0A6N7ETV3"/>
<dbReference type="InterPro" id="IPR027463">
    <property type="entry name" value="AcrB_DN_DC_subdom"/>
</dbReference>
<dbReference type="Gene3D" id="3.30.70.1320">
    <property type="entry name" value="Multidrug efflux transporter AcrB pore domain like"/>
    <property type="match status" value="1"/>
</dbReference>
<dbReference type="RefSeq" id="WP_152808571.1">
    <property type="nucleotide sequence ID" value="NZ_WHNW01000001.1"/>
</dbReference>
<reference evidence="10 11" key="1">
    <citation type="submission" date="2019-10" db="EMBL/GenBank/DDBJ databases">
        <title>Cardiobacteriales fam. a chemoheterotrophic member of the order Cardiobacteriales, and proposal of Cardiobacteriales fam. nov.</title>
        <authorList>
            <person name="Wang C."/>
        </authorList>
    </citation>
    <scope>NUCLEOTIDE SEQUENCE [LARGE SCALE GENOMIC DNA]</scope>
    <source>
        <strain evidence="10 11">ML27</strain>
    </source>
</reference>
<dbReference type="GO" id="GO:0009636">
    <property type="term" value="P:response to toxic substance"/>
    <property type="evidence" value="ECO:0007669"/>
    <property type="project" value="UniProtKB-ARBA"/>
</dbReference>
<dbReference type="NCBIfam" id="TIGR00915">
    <property type="entry name" value="2A0602"/>
    <property type="match status" value="1"/>
</dbReference>
<feature type="transmembrane region" description="Helical" evidence="9">
    <location>
        <begin position="366"/>
        <end position="386"/>
    </location>
</feature>
<dbReference type="SUPFAM" id="SSF82693">
    <property type="entry name" value="Multidrug efflux transporter AcrB pore domain, PN1, PN2, PC1 and PC2 subdomains"/>
    <property type="match status" value="3"/>
</dbReference>
<dbReference type="NCBIfam" id="NF000282">
    <property type="entry name" value="RND_permease_1"/>
    <property type="match status" value="1"/>
</dbReference>
<organism evidence="10 11">
    <name type="scientific">Ostreibacterium oceani</name>
    <dbReference type="NCBI Taxonomy" id="2654998"/>
    <lineage>
        <taxon>Bacteria</taxon>
        <taxon>Pseudomonadati</taxon>
        <taxon>Pseudomonadota</taxon>
        <taxon>Gammaproteobacteria</taxon>
        <taxon>Cardiobacteriales</taxon>
        <taxon>Ostreibacteriaceae</taxon>
        <taxon>Ostreibacterium</taxon>
    </lineage>
</organism>
<evidence type="ECO:0000256" key="7">
    <source>
        <dbReference type="ARBA" id="ARBA00022989"/>
    </source>
</evidence>
<dbReference type="EMBL" id="WHNW01000001">
    <property type="protein sequence ID" value="MPV85383.1"/>
    <property type="molecule type" value="Genomic_DNA"/>
</dbReference>
<evidence type="ECO:0000256" key="8">
    <source>
        <dbReference type="ARBA" id="ARBA00023136"/>
    </source>
</evidence>
<dbReference type="FunCoup" id="A0A6N7ETV3">
    <property type="interactions" value="450"/>
</dbReference>
<dbReference type="PANTHER" id="PTHR32063:SF13">
    <property type="entry name" value="MULTIDRUG EFFLUX PUMP SUBUNIT ACRB-RELATED"/>
    <property type="match status" value="1"/>
</dbReference>
<dbReference type="InterPro" id="IPR001036">
    <property type="entry name" value="Acrflvin-R"/>
</dbReference>
<dbReference type="FunFam" id="1.20.1640.10:FF:000001">
    <property type="entry name" value="Efflux pump membrane transporter"/>
    <property type="match status" value="1"/>
</dbReference>
<dbReference type="SUPFAM" id="SSF82866">
    <property type="entry name" value="Multidrug efflux transporter AcrB transmembrane domain"/>
    <property type="match status" value="2"/>
</dbReference>
<feature type="transmembrane region" description="Helical" evidence="9">
    <location>
        <begin position="540"/>
        <end position="560"/>
    </location>
</feature>
<feature type="transmembrane region" description="Helical" evidence="9">
    <location>
        <begin position="1006"/>
        <end position="1032"/>
    </location>
</feature>
<evidence type="ECO:0000256" key="6">
    <source>
        <dbReference type="ARBA" id="ARBA00022692"/>
    </source>
</evidence>
<protein>
    <recommendedName>
        <fullName evidence="9">Efflux pump membrane transporter</fullName>
    </recommendedName>
</protein>
<keyword evidence="8 9" id="KW-0472">Membrane</keyword>
<feature type="transmembrane region" description="Helical" evidence="9">
    <location>
        <begin position="438"/>
        <end position="458"/>
    </location>
</feature>
<dbReference type="PANTHER" id="PTHR32063">
    <property type="match status" value="1"/>
</dbReference>
<dbReference type="Pfam" id="PF00873">
    <property type="entry name" value="ACR_tran"/>
    <property type="match status" value="1"/>
</dbReference>
<proteinExistence type="inferred from homology"/>
<keyword evidence="4" id="KW-1003">Cell membrane</keyword>
<keyword evidence="6 9" id="KW-0812">Transmembrane</keyword>
<comment type="subcellular location">
    <subcellularLocation>
        <location evidence="1 9">Cell inner membrane</location>
        <topology evidence="1 9">Multi-pass membrane protein</topology>
    </subcellularLocation>
</comment>
<evidence type="ECO:0000256" key="9">
    <source>
        <dbReference type="RuleBase" id="RU364070"/>
    </source>
</evidence>
<accession>A0A6N7ETV3</accession>
<sequence length="1056" mass="113893">MAQFFIDRPRFAWVIALLILIAGYIALTNTAVSAYPNIAPPNVTIQAVYPGAAAKTIEDTVTTVIESEMTGIKGLKYVESTSSRAGTATINLTFETGTDIDLATLAIQNRLKRVEAKLPTPVINQGLQIGSQRRDFLMVIALYSPNGTYNQYDLGDYIDEYILQDIQRLSGVGSAQLFGSTYAMRIWIDPQKMYAFGVTPNDIISAIRAQNAQLATGELGALPAPPGQQINATILVPSQIANVEAFGEVVVLSSDSGATVRIRDIGRVELGAESYATKLILNGQPASAFAVRLSNSGNALATAEAAKAKMAELSAFFPDDMAWIVPYDTSLFVDIAVNEVKLTLIDAILLVTLVIFVFLQSWRSTIIPLIVVPISLLGAVLAIYSFDFSINLLTLFAMVLVIGIVVDDAILVVENTVRIIDQEGLTPYQATKKSLKQITGAVIGTTAVLFAVFIPSAFIPGTTGEIYKQFALTITMSVAISSFLALSLAPAMAQMLLKPKKTTPGVLLRPFVLLGNGFNLVLEKITNGYIWLVRGILTKVGMVFMLLVFAGVLASITILYQKLPKSFLPAEDQGFIVVLGQLPAGATLERTQAFSKQLDDWFLALPEVENTITVNGFSFFGVGQNVMISFIDLKPWDERIANGWRSADELINFANTPQGIWQFSGQGFGFALNLPPIPGLGNTDGFSLNLQNRTNDAALLDAAVGQLLQALSADGRVLGPRVNALAPIPQIQIDIDRDKAQTLGIDIGELNFTLQAALGASYVDDFVDQGRIRQVWVQADSDTRSSINNIMELQIRNRTGGLVKLKEIADYQWVQGPAALNRFNGLSSVAVTGSPAPGLSSGDVLALVEALAAKLPQGISYEWSGTSLEEKTSGNIALVIFVFSLVVAFLALVALYESWSIPVAVILVVPLGVLGAVLAVTWRGYPNDVYFTIGLISIIGLATKNAIVIVEFCLDLQKEGMHLRDAIITACRQRFRPVIMTSMVFILGVMPLVFSEGAGAASRRAIGTGVLGGMLSATTLVILFVPVFYYLIRWLIPAKPNKALMNQPNFSETHET</sequence>
<evidence type="ECO:0000313" key="10">
    <source>
        <dbReference type="EMBL" id="MPV85383.1"/>
    </source>
</evidence>
<keyword evidence="7 9" id="KW-1133">Transmembrane helix</keyword>
<dbReference type="InterPro" id="IPR004764">
    <property type="entry name" value="MdtF-like"/>
</dbReference>
<dbReference type="Proteomes" id="UP000471298">
    <property type="component" value="Unassembled WGS sequence"/>
</dbReference>
<dbReference type="SUPFAM" id="SSF82714">
    <property type="entry name" value="Multidrug efflux transporter AcrB TolC docking domain, DN and DC subdomains"/>
    <property type="match status" value="2"/>
</dbReference>
<evidence type="ECO:0000256" key="2">
    <source>
        <dbReference type="ARBA" id="ARBA00010942"/>
    </source>
</evidence>
<keyword evidence="5 9" id="KW-0997">Cell inner membrane</keyword>
<dbReference type="Gene3D" id="3.30.70.1430">
    <property type="entry name" value="Multidrug efflux transporter AcrB pore domain"/>
    <property type="match status" value="2"/>
</dbReference>